<dbReference type="EMBL" id="PXYT01000005">
    <property type="protein sequence ID" value="PSR30965.1"/>
    <property type="molecule type" value="Genomic_DNA"/>
</dbReference>
<dbReference type="PANTHER" id="PTHR45766">
    <property type="entry name" value="DNA ANNEALING HELICASE AND ENDONUCLEASE ZRANB3 FAMILY MEMBER"/>
    <property type="match status" value="1"/>
</dbReference>
<proteinExistence type="predicted"/>
<comment type="caution">
    <text evidence="3">The sequence shown here is derived from an EMBL/GenBank/DDBJ whole genome shotgun (WGS) entry which is preliminary data.</text>
</comment>
<dbReference type="InterPro" id="IPR000330">
    <property type="entry name" value="SNF2_N"/>
</dbReference>
<dbReference type="SUPFAM" id="SSF52540">
    <property type="entry name" value="P-loop containing nucleoside triphosphate hydrolases"/>
    <property type="match status" value="1"/>
</dbReference>
<sequence length="547" mass="61466">MFDVSMSVGFIYEISVNPEWLEVDFLEFDATLRTVLEPFRQSVPVSITFISDHGKSRTFAVDYQQGGIVGKGLGKWIRKMNALWLGVSVVNLDPLTCRLFPVEPSPPIQTPPSASAELSPVGKLIQALTTNSVLSVPYQAPGLRDTALELALRPGFDRLLAPDVVRGVEPFDYQRRTVTKVLQQMRGRALLCDEVGLGKTVEAGLIALEYVLRGLVQRILVLTPPSLVLQWKEEMERKFNLSFVSHEDAAFRQTDNPFHEIPFLIVSIDTAKRPVWSEKLLSESYDLIIVDEAHHVRNPNTMAYRLVNNLSKKYLLLLTATPVENRLDDLFHLITLLTPGQLQTQSTFRQQFGGGRDGLLPKNTETLRRLLSRVMIRNKRSNTGVINTRRTAITVECELNPSERQFYDHVSEFVRESYRGHFEEGPGGTRVLTPFTLKILQKELGSSPLASFPTLLSLADHDGISSHVRKQLLGFAKQAQDVGPGAKFGILADLLQRIPSEKHGFHRISRHSKIYCRLFATTGNTLRVFSWRHETAGQGRRHPAVSG</sequence>
<dbReference type="InterPro" id="IPR014001">
    <property type="entry name" value="Helicase_ATP-bd"/>
</dbReference>
<dbReference type="GO" id="GO:0004386">
    <property type="term" value="F:helicase activity"/>
    <property type="evidence" value="ECO:0007669"/>
    <property type="project" value="UniProtKB-KW"/>
</dbReference>
<dbReference type="InterPro" id="IPR027417">
    <property type="entry name" value="P-loop_NTPase"/>
</dbReference>
<evidence type="ECO:0000259" key="2">
    <source>
        <dbReference type="PROSITE" id="PS51192"/>
    </source>
</evidence>
<dbReference type="SMART" id="SM00487">
    <property type="entry name" value="DEXDc"/>
    <property type="match status" value="1"/>
</dbReference>
<organism evidence="3 4">
    <name type="scientific">Sulfobacillus benefaciens</name>
    <dbReference type="NCBI Taxonomy" id="453960"/>
    <lineage>
        <taxon>Bacteria</taxon>
        <taxon>Bacillati</taxon>
        <taxon>Bacillota</taxon>
        <taxon>Clostridia</taxon>
        <taxon>Eubacteriales</taxon>
        <taxon>Clostridiales Family XVII. Incertae Sedis</taxon>
        <taxon>Sulfobacillus</taxon>
    </lineage>
</organism>
<dbReference type="Pfam" id="PF00176">
    <property type="entry name" value="SNF2-rel_dom"/>
    <property type="match status" value="1"/>
</dbReference>
<dbReference type="InterPro" id="IPR038718">
    <property type="entry name" value="SNF2-like_sf"/>
</dbReference>
<dbReference type="AlphaFoldDB" id="A0A2T2X901"/>
<evidence type="ECO:0000313" key="3">
    <source>
        <dbReference type="EMBL" id="PSR30965.1"/>
    </source>
</evidence>
<gene>
    <name evidence="3" type="ORF">C7B43_03685</name>
</gene>
<name>A0A2T2X901_9FIRM</name>
<dbReference type="GO" id="GO:0005524">
    <property type="term" value="F:ATP binding"/>
    <property type="evidence" value="ECO:0007669"/>
    <property type="project" value="UniProtKB-KW"/>
</dbReference>
<dbReference type="Proteomes" id="UP000242699">
    <property type="component" value="Unassembled WGS sequence"/>
</dbReference>
<dbReference type="CDD" id="cd18011">
    <property type="entry name" value="DEXDc_RapA"/>
    <property type="match status" value="1"/>
</dbReference>
<dbReference type="PROSITE" id="PS51192">
    <property type="entry name" value="HELICASE_ATP_BIND_1"/>
    <property type="match status" value="1"/>
</dbReference>
<keyword evidence="1" id="KW-0378">Hydrolase</keyword>
<accession>A0A2T2X901</accession>
<reference evidence="3 4" key="1">
    <citation type="journal article" date="2014" name="BMC Genomics">
        <title>Comparison of environmental and isolate Sulfobacillus genomes reveals diverse carbon, sulfur, nitrogen, and hydrogen metabolisms.</title>
        <authorList>
            <person name="Justice N.B."/>
            <person name="Norman A."/>
            <person name="Brown C.T."/>
            <person name="Singh A."/>
            <person name="Thomas B.C."/>
            <person name="Banfield J.F."/>
        </authorList>
    </citation>
    <scope>NUCLEOTIDE SEQUENCE [LARGE SCALE GENOMIC DNA]</scope>
    <source>
        <strain evidence="3">AMDSBA1</strain>
    </source>
</reference>
<evidence type="ECO:0000256" key="1">
    <source>
        <dbReference type="ARBA" id="ARBA00022801"/>
    </source>
</evidence>
<dbReference type="PANTHER" id="PTHR45766:SF6">
    <property type="entry name" value="SWI_SNF-RELATED MATRIX-ASSOCIATED ACTIN-DEPENDENT REGULATOR OF CHROMATIN SUBFAMILY A-LIKE PROTEIN 1"/>
    <property type="match status" value="1"/>
</dbReference>
<dbReference type="Gene3D" id="3.40.50.10810">
    <property type="entry name" value="Tandem AAA-ATPase domain"/>
    <property type="match status" value="1"/>
</dbReference>
<dbReference type="InterPro" id="IPR057342">
    <property type="entry name" value="DEXDc_RapA"/>
</dbReference>
<dbReference type="GO" id="GO:0016787">
    <property type="term" value="F:hydrolase activity"/>
    <property type="evidence" value="ECO:0007669"/>
    <property type="project" value="UniProtKB-KW"/>
</dbReference>
<protein>
    <recommendedName>
        <fullName evidence="2">Helicase ATP-binding domain-containing protein</fullName>
    </recommendedName>
</protein>
<evidence type="ECO:0000313" key="4">
    <source>
        <dbReference type="Proteomes" id="UP000242699"/>
    </source>
</evidence>
<feature type="domain" description="Helicase ATP-binding" evidence="2">
    <location>
        <begin position="180"/>
        <end position="340"/>
    </location>
</feature>